<organism evidence="5 6">
    <name type="scientific">Bradyrhizobium algeriense</name>
    <dbReference type="NCBI Taxonomy" id="634784"/>
    <lineage>
        <taxon>Bacteria</taxon>
        <taxon>Pseudomonadati</taxon>
        <taxon>Pseudomonadota</taxon>
        <taxon>Alphaproteobacteria</taxon>
        <taxon>Hyphomicrobiales</taxon>
        <taxon>Nitrobacteraceae</taxon>
        <taxon>Bradyrhizobium</taxon>
    </lineage>
</organism>
<feature type="domain" description="AprE-like long alpha-helical hairpin" evidence="4">
    <location>
        <begin position="177"/>
        <end position="359"/>
    </location>
</feature>
<dbReference type="RefSeq" id="WP_334483574.1">
    <property type="nucleotide sequence ID" value="NZ_JAZHRV010000001.1"/>
</dbReference>
<proteinExistence type="predicted"/>
<accession>A0ABU8BFT9</accession>
<dbReference type="Proteomes" id="UP001364224">
    <property type="component" value="Unassembled WGS sequence"/>
</dbReference>
<sequence length="450" mass="48746">MPMETWTTASTWSHRVAPPRIGASLAALCVLQLLAAPAFSAEYLLGPQDKLRLKVVEWRAGKAEYYEWTPLGAEYTVNPAGRVSLPMIGEIAAEGRTSDQLARAITAELYKRTGFMGAQEAAVEIVQYRPFYVLGDVERPGEFSFRPGLSVLQAVGVAGGLHRPSEAGMREQINAAGNVEAARLELWRTYIRRARLEAELAEQNTITLPPELANEKDIGSLLAEEATILITRRDAQQSQLAALSELRSLYEKEITSLQSKLATQEKQVALAQRELSTVGALVDKGLAVTSRQFALERTTADIQSGMLDVQTALVRAQQEVRKTERDATDLVKDGKAKASSELREAKASIEQLINRMSTSETLVAETATSPRTAQNEGGGKSLSYWIQRRKDGAMATFPADDGALVEPGDVVRVEVNRAPGAAASVSRKGVATTAFNAGNYATIVSQSGEQ</sequence>
<dbReference type="Pfam" id="PF02563">
    <property type="entry name" value="Poly_export"/>
    <property type="match status" value="1"/>
</dbReference>
<dbReference type="InterPro" id="IPR003715">
    <property type="entry name" value="Poly_export_N"/>
</dbReference>
<dbReference type="Pfam" id="PF25994">
    <property type="entry name" value="HH_AprE"/>
    <property type="match status" value="1"/>
</dbReference>
<protein>
    <submittedName>
        <fullName evidence="5">Exopolysaccharide production protein ExoF</fullName>
    </submittedName>
</protein>
<comment type="caution">
    <text evidence="5">The sequence shown here is derived from an EMBL/GenBank/DDBJ whole genome shotgun (WGS) entry which is preliminary data.</text>
</comment>
<evidence type="ECO:0000313" key="5">
    <source>
        <dbReference type="EMBL" id="MEH2557410.1"/>
    </source>
</evidence>
<dbReference type="InterPro" id="IPR058781">
    <property type="entry name" value="HH_AprE-like"/>
</dbReference>
<gene>
    <name evidence="5" type="ORF">V1286_004939</name>
</gene>
<name>A0ABU8BFT9_9BRAD</name>
<keyword evidence="1" id="KW-0732">Signal</keyword>
<evidence type="ECO:0000313" key="6">
    <source>
        <dbReference type="Proteomes" id="UP001364224"/>
    </source>
</evidence>
<evidence type="ECO:0000256" key="2">
    <source>
        <dbReference type="SAM" id="Coils"/>
    </source>
</evidence>
<dbReference type="PANTHER" id="PTHR33619">
    <property type="entry name" value="POLYSACCHARIDE EXPORT PROTEIN GFCE-RELATED"/>
    <property type="match status" value="1"/>
</dbReference>
<dbReference type="InterPro" id="IPR049712">
    <property type="entry name" value="Poly_export"/>
</dbReference>
<evidence type="ECO:0000259" key="3">
    <source>
        <dbReference type="Pfam" id="PF02563"/>
    </source>
</evidence>
<evidence type="ECO:0000256" key="1">
    <source>
        <dbReference type="ARBA" id="ARBA00022729"/>
    </source>
</evidence>
<dbReference type="PANTHER" id="PTHR33619:SF3">
    <property type="entry name" value="POLYSACCHARIDE EXPORT PROTEIN GFCE-RELATED"/>
    <property type="match status" value="1"/>
</dbReference>
<keyword evidence="2" id="KW-0175">Coiled coil</keyword>
<keyword evidence="6" id="KW-1185">Reference proteome</keyword>
<feature type="coiled-coil region" evidence="2">
    <location>
        <begin position="240"/>
        <end position="274"/>
    </location>
</feature>
<reference evidence="5 6" key="1">
    <citation type="submission" date="2024-02" db="EMBL/GenBank/DDBJ databases">
        <title>Adaptive strategies in a cosmopolitan and abundant soil bacterium.</title>
        <authorList>
            <person name="Carini P."/>
        </authorList>
    </citation>
    <scope>NUCLEOTIDE SEQUENCE [LARGE SCALE GENOMIC DNA]</scope>
    <source>
        <strain evidence="5 6">AZCC 1608</strain>
    </source>
</reference>
<feature type="coiled-coil region" evidence="2">
    <location>
        <begin position="306"/>
        <end position="362"/>
    </location>
</feature>
<evidence type="ECO:0000259" key="4">
    <source>
        <dbReference type="Pfam" id="PF25994"/>
    </source>
</evidence>
<dbReference type="EMBL" id="JAZHRV010000001">
    <property type="protein sequence ID" value="MEH2557410.1"/>
    <property type="molecule type" value="Genomic_DNA"/>
</dbReference>
<dbReference type="Gene3D" id="3.30.1950.10">
    <property type="entry name" value="wza like domain"/>
    <property type="match status" value="1"/>
</dbReference>
<feature type="domain" description="Polysaccharide export protein N-terminal" evidence="3">
    <location>
        <begin position="40"/>
        <end position="111"/>
    </location>
</feature>